<keyword evidence="3" id="KW-1185">Reference proteome</keyword>
<reference evidence="2 3" key="1">
    <citation type="submission" date="2015-08" db="EMBL/GenBank/DDBJ databases">
        <title>Emmonsia species relationships and genome sequence.</title>
        <authorList>
            <person name="Cuomo C.A."/>
            <person name="Schwartz I.S."/>
            <person name="Kenyon C."/>
            <person name="De Hoog G.S."/>
            <person name="Govender N.P."/>
            <person name="Botha A."/>
            <person name="Moreno L."/>
            <person name="De Vries M."/>
            <person name="Munoz J.F."/>
            <person name="Stielow J.B."/>
        </authorList>
    </citation>
    <scope>NUCLEOTIDE SEQUENCE [LARGE SCALE GENOMIC DNA]</scope>
    <source>
        <strain evidence="2 3">EI222</strain>
    </source>
</reference>
<feature type="compositionally biased region" description="Basic and acidic residues" evidence="1">
    <location>
        <begin position="93"/>
        <end position="104"/>
    </location>
</feature>
<evidence type="ECO:0000313" key="2">
    <source>
        <dbReference type="EMBL" id="OJD23283.1"/>
    </source>
</evidence>
<gene>
    <name evidence="2" type="ORF">ACJ73_05360</name>
</gene>
<comment type="caution">
    <text evidence="2">The sequence shown here is derived from an EMBL/GenBank/DDBJ whole genome shotgun (WGS) entry which is preliminary data.</text>
</comment>
<dbReference type="VEuPathDB" id="FungiDB:ACJ73_05360"/>
<evidence type="ECO:0000313" key="3">
    <source>
        <dbReference type="Proteomes" id="UP000242791"/>
    </source>
</evidence>
<feature type="compositionally biased region" description="Low complexity" evidence="1">
    <location>
        <begin position="36"/>
        <end position="50"/>
    </location>
</feature>
<name>A0A1J9QSS4_9EURO</name>
<feature type="non-terminal residue" evidence="2">
    <location>
        <position position="249"/>
    </location>
</feature>
<feature type="region of interest" description="Disordered" evidence="1">
    <location>
        <begin position="1"/>
        <end position="118"/>
    </location>
</feature>
<dbReference type="OrthoDB" id="4188847at2759"/>
<dbReference type="AlphaFoldDB" id="A0A1J9QSS4"/>
<feature type="compositionally biased region" description="Polar residues" evidence="1">
    <location>
        <begin position="106"/>
        <end position="118"/>
    </location>
</feature>
<dbReference type="EMBL" id="LGTZ01000831">
    <property type="protein sequence ID" value="OJD23283.1"/>
    <property type="molecule type" value="Genomic_DNA"/>
</dbReference>
<protein>
    <submittedName>
        <fullName evidence="2">Uncharacterized protein</fullName>
    </submittedName>
</protein>
<accession>A0A1J9QSS4</accession>
<proteinExistence type="predicted"/>
<organism evidence="2 3">
    <name type="scientific">Blastomyces percursus</name>
    <dbReference type="NCBI Taxonomy" id="1658174"/>
    <lineage>
        <taxon>Eukaryota</taxon>
        <taxon>Fungi</taxon>
        <taxon>Dikarya</taxon>
        <taxon>Ascomycota</taxon>
        <taxon>Pezizomycotina</taxon>
        <taxon>Eurotiomycetes</taxon>
        <taxon>Eurotiomycetidae</taxon>
        <taxon>Onygenales</taxon>
        <taxon>Ajellomycetaceae</taxon>
        <taxon>Blastomyces</taxon>
    </lineage>
</organism>
<feature type="compositionally biased region" description="Basic residues" evidence="1">
    <location>
        <begin position="1"/>
        <end position="10"/>
    </location>
</feature>
<sequence length="249" mass="28776">MIRFPQRQRRCPGLPKKTEPYTAVAIVSTEQELETEPQQQQQQQQQVESEASPEHRSLLPPRPPRSYTYQASGRVHPRSPAEDQGSSTSNKRPKLDEARKREPGKFSTTLSSLGNRSNATAFDDDVSFRYAGEPEPSMCRFEVLEGRRAISGSCGRDDGRHKQMGTARRQHLLAQQRALETQQVELDSWEKSVKNKFAWLDSAREAAEKKLVWLMREEEAMRRMLTWLADELRVVEERRKCAVRSWRPL</sequence>
<evidence type="ECO:0000256" key="1">
    <source>
        <dbReference type="SAM" id="MobiDB-lite"/>
    </source>
</evidence>
<dbReference type="Proteomes" id="UP000242791">
    <property type="component" value="Unassembled WGS sequence"/>
</dbReference>